<gene>
    <name evidence="2" type="ORF">AMJ52_08875</name>
</gene>
<feature type="transmembrane region" description="Helical" evidence="1">
    <location>
        <begin position="12"/>
        <end position="32"/>
    </location>
</feature>
<comment type="caution">
    <text evidence="2">The sequence shown here is derived from an EMBL/GenBank/DDBJ whole genome shotgun (WGS) entry which is preliminary data.</text>
</comment>
<keyword evidence="1" id="KW-0812">Transmembrane</keyword>
<keyword evidence="1" id="KW-1133">Transmembrane helix</keyword>
<feature type="transmembrane region" description="Helical" evidence="1">
    <location>
        <begin position="179"/>
        <end position="201"/>
    </location>
</feature>
<keyword evidence="1" id="KW-0472">Membrane</keyword>
<evidence type="ECO:0000256" key="1">
    <source>
        <dbReference type="SAM" id="Phobius"/>
    </source>
</evidence>
<sequence>MEHKKIVRLAGYWFAILPPFFIILFELMTMYFEYPTILREPAGKILELYLTKMPTIVVYAYLLLFASFLFVPLSVIAYNLFNTGKKSILLQIGTVIGIIAGSMNALAFFRWVWLVPNLSYIYTDPTVSQATRDAAVVTFESFHIYAGVSIGELFGMNLLGIWGIVIAIMLLRSSLIKQWLAWIGIILAALIVAGAFQVFGIKAAGTIVAISANIWAAWMVVIGITLIVKASKMK</sequence>
<reference evidence="2 3" key="1">
    <citation type="journal article" date="2015" name="Microbiome">
        <title>Genomic resolution of linkages in carbon, nitrogen, and sulfur cycling among widespread estuary sediment bacteria.</title>
        <authorList>
            <person name="Baker B.J."/>
            <person name="Lazar C.S."/>
            <person name="Teske A.P."/>
            <person name="Dick G.J."/>
        </authorList>
    </citation>
    <scope>NUCLEOTIDE SEQUENCE [LARGE SCALE GENOMIC DNA]</scope>
    <source>
        <strain evidence="2">DG_78</strain>
    </source>
</reference>
<feature type="transmembrane region" description="Helical" evidence="1">
    <location>
        <begin position="207"/>
        <end position="228"/>
    </location>
</feature>
<organism evidence="2 3">
    <name type="scientific">candidate division TA06 bacterium DG_78</name>
    <dbReference type="NCBI Taxonomy" id="1703772"/>
    <lineage>
        <taxon>Bacteria</taxon>
        <taxon>Bacteria division TA06</taxon>
    </lineage>
</organism>
<feature type="transmembrane region" description="Helical" evidence="1">
    <location>
        <begin position="88"/>
        <end position="113"/>
    </location>
</feature>
<feature type="transmembrane region" description="Helical" evidence="1">
    <location>
        <begin position="153"/>
        <end position="172"/>
    </location>
</feature>
<protein>
    <recommendedName>
        <fullName evidence="4">DUF4386 domain-containing protein</fullName>
    </recommendedName>
</protein>
<evidence type="ECO:0000313" key="2">
    <source>
        <dbReference type="EMBL" id="KPJ71196.1"/>
    </source>
</evidence>
<feature type="transmembrane region" description="Helical" evidence="1">
    <location>
        <begin position="56"/>
        <end position="81"/>
    </location>
</feature>
<dbReference type="Proteomes" id="UP000051012">
    <property type="component" value="Unassembled WGS sequence"/>
</dbReference>
<accession>A0A0S7YAS7</accession>
<evidence type="ECO:0008006" key="4">
    <source>
        <dbReference type="Google" id="ProtNLM"/>
    </source>
</evidence>
<dbReference type="AlphaFoldDB" id="A0A0S7YAS7"/>
<dbReference type="EMBL" id="LJNI01000134">
    <property type="protein sequence ID" value="KPJ71196.1"/>
    <property type="molecule type" value="Genomic_DNA"/>
</dbReference>
<proteinExistence type="predicted"/>
<dbReference type="InterPro" id="IPR025495">
    <property type="entry name" value="DUF4386"/>
</dbReference>
<evidence type="ECO:0000313" key="3">
    <source>
        <dbReference type="Proteomes" id="UP000051012"/>
    </source>
</evidence>
<name>A0A0S7YAS7_UNCT6</name>
<dbReference type="Pfam" id="PF14329">
    <property type="entry name" value="DUF4386"/>
    <property type="match status" value="1"/>
</dbReference>